<comment type="catalytic activity">
    <reaction evidence="3">
        <text>Cleavage of hydrophobic, N-terminal signal or leader sequences from secreted and periplasmic proteins.</text>
        <dbReference type="EC" id="3.4.21.89"/>
    </reaction>
</comment>
<evidence type="ECO:0000259" key="4">
    <source>
        <dbReference type="Pfam" id="PF10502"/>
    </source>
</evidence>
<evidence type="ECO:0000256" key="3">
    <source>
        <dbReference type="RuleBase" id="RU362042"/>
    </source>
</evidence>
<dbReference type="Gene3D" id="2.10.109.10">
    <property type="entry name" value="Umud Fragment, subunit A"/>
    <property type="match status" value="1"/>
</dbReference>
<comment type="caution">
    <text evidence="3">Lacks conserved residue(s) required for the propagation of feature annotation.</text>
</comment>
<dbReference type="PANTHER" id="PTHR43390">
    <property type="entry name" value="SIGNAL PEPTIDASE I"/>
    <property type="match status" value="1"/>
</dbReference>
<dbReference type="GO" id="GO:0006465">
    <property type="term" value="P:signal peptide processing"/>
    <property type="evidence" value="ECO:0007669"/>
    <property type="project" value="InterPro"/>
</dbReference>
<comment type="similarity">
    <text evidence="2 3">Belongs to the peptidase S26 family.</text>
</comment>
<dbReference type="AlphaFoldDB" id="A0A6B3QT30"/>
<protein>
    <recommendedName>
        <fullName evidence="3">Signal peptidase I</fullName>
        <ecNumber evidence="3">3.4.21.89</ecNumber>
    </recommendedName>
</protein>
<comment type="caution">
    <text evidence="5">The sequence shown here is derived from an EMBL/GenBank/DDBJ whole genome shotgun (WGS) entry which is preliminary data.</text>
</comment>
<dbReference type="SUPFAM" id="SSF51306">
    <property type="entry name" value="LexA/Signal peptidase"/>
    <property type="match status" value="1"/>
</dbReference>
<keyword evidence="3" id="KW-0472">Membrane</keyword>
<feature type="transmembrane region" description="Helical" evidence="3">
    <location>
        <begin position="193"/>
        <end position="214"/>
    </location>
</feature>
<sequence length="237" mass="25214">MSSDRRGGTFVQPQRAGRGLRVAAWVLIPVGLTLLLGAAAGITRTGVLDRERITVAGDAMQPTYRPGRQLTVERVDEAEIRRGDVVLVRVPGRYGGAPVLQRVIGLGGDHVESRDGTRVAVNGEEIDEPYVLRDKFAPAGPRYDVTVPEGLLFLLGDHRADANDSRYFLGERSGSVAASDVRGRVRDEAATSLWPLALGAFGALLTLLGVGLGIGGHLAGRRPRSADAATTGPYRMP</sequence>
<dbReference type="PANTHER" id="PTHR43390:SF1">
    <property type="entry name" value="CHLOROPLAST PROCESSING PEPTIDASE"/>
    <property type="match status" value="1"/>
</dbReference>
<evidence type="ECO:0000313" key="5">
    <source>
        <dbReference type="EMBL" id="NEV91263.1"/>
    </source>
</evidence>
<dbReference type="GO" id="GO:0005886">
    <property type="term" value="C:plasma membrane"/>
    <property type="evidence" value="ECO:0007669"/>
    <property type="project" value="UniProtKB-SubCell"/>
</dbReference>
<keyword evidence="3" id="KW-0645">Protease</keyword>
<evidence type="ECO:0000256" key="1">
    <source>
        <dbReference type="ARBA" id="ARBA00004401"/>
    </source>
</evidence>
<keyword evidence="3 5" id="KW-0378">Hydrolase</keyword>
<dbReference type="EMBL" id="JAAIFS010000008">
    <property type="protein sequence ID" value="NEV91263.1"/>
    <property type="molecule type" value="Genomic_DNA"/>
</dbReference>
<reference evidence="5" key="1">
    <citation type="journal article" date="2020" name="Microorganisms">
        <title>Isolation, Genomic and Metabolomic Characterization of Streptomyces tendae VITAKN with Quorum Sensing Inhibitory Activity from Southern India.</title>
        <authorList>
            <person name="Ishaque N.M."/>
            <person name="Burgsdorf I."/>
            <person name="Limlingan Malit J.J."/>
            <person name="Saha S."/>
            <person name="Teta R."/>
            <person name="Ewe D."/>
            <person name="Kannabiran K."/>
            <person name="Hrouzek P."/>
            <person name="Steindler L."/>
            <person name="Costantino V."/>
            <person name="Saurav K."/>
        </authorList>
    </citation>
    <scope>NUCLEOTIDE SEQUENCE</scope>
    <source>
        <strain evidence="5">VITAKN</strain>
    </source>
</reference>
<dbReference type="InterPro" id="IPR036286">
    <property type="entry name" value="LexA/Signal_pep-like_sf"/>
</dbReference>
<dbReference type="PRINTS" id="PR00727">
    <property type="entry name" value="LEADERPTASE"/>
</dbReference>
<gene>
    <name evidence="5" type="primary">lepB</name>
    <name evidence="5" type="ORF">GUR47_32005</name>
</gene>
<dbReference type="Pfam" id="PF10502">
    <property type="entry name" value="Peptidase_S26"/>
    <property type="match status" value="1"/>
</dbReference>
<keyword evidence="3" id="KW-1133">Transmembrane helix</keyword>
<name>A0A6B3QT30_STRTE</name>
<dbReference type="NCBIfam" id="TIGR02227">
    <property type="entry name" value="sigpep_I_bact"/>
    <property type="match status" value="1"/>
</dbReference>
<dbReference type="InterPro" id="IPR019533">
    <property type="entry name" value="Peptidase_S26"/>
</dbReference>
<proteinExistence type="inferred from homology"/>
<feature type="domain" description="Peptidase S26" evidence="4">
    <location>
        <begin position="34"/>
        <end position="186"/>
    </location>
</feature>
<evidence type="ECO:0000256" key="2">
    <source>
        <dbReference type="ARBA" id="ARBA00009370"/>
    </source>
</evidence>
<keyword evidence="3" id="KW-0812">Transmembrane</keyword>
<feature type="transmembrane region" description="Helical" evidence="3">
    <location>
        <begin position="20"/>
        <end position="42"/>
    </location>
</feature>
<comment type="subcellular location">
    <subcellularLocation>
        <location evidence="1">Cell membrane</location>
        <topology evidence="1">Single-pass type II membrane protein</topology>
    </subcellularLocation>
    <subcellularLocation>
        <location evidence="3">Membrane</location>
        <topology evidence="3">Single-pass type II membrane protein</topology>
    </subcellularLocation>
</comment>
<dbReference type="InterPro" id="IPR000223">
    <property type="entry name" value="Pept_S26A_signal_pept_1"/>
</dbReference>
<organism evidence="5">
    <name type="scientific">Streptomyces tendae</name>
    <dbReference type="NCBI Taxonomy" id="1932"/>
    <lineage>
        <taxon>Bacteria</taxon>
        <taxon>Bacillati</taxon>
        <taxon>Actinomycetota</taxon>
        <taxon>Actinomycetes</taxon>
        <taxon>Kitasatosporales</taxon>
        <taxon>Streptomycetaceae</taxon>
        <taxon>Streptomyces</taxon>
    </lineage>
</organism>
<dbReference type="EC" id="3.4.21.89" evidence="3"/>
<dbReference type="GO" id="GO:0004252">
    <property type="term" value="F:serine-type endopeptidase activity"/>
    <property type="evidence" value="ECO:0007669"/>
    <property type="project" value="InterPro"/>
</dbReference>
<accession>A0A6B3QT30</accession>
<dbReference type="CDD" id="cd06530">
    <property type="entry name" value="S26_SPase_I"/>
    <property type="match status" value="1"/>
</dbReference>
<dbReference type="GO" id="GO:0009003">
    <property type="term" value="F:signal peptidase activity"/>
    <property type="evidence" value="ECO:0007669"/>
    <property type="project" value="UniProtKB-EC"/>
</dbReference>